<proteinExistence type="predicted"/>
<reference evidence="2" key="1">
    <citation type="journal article" date="2023" name="GigaByte">
        <title>Genome assembly of the bearded iris, Iris pallida Lam.</title>
        <authorList>
            <person name="Bruccoleri R.E."/>
            <person name="Oakeley E.J."/>
            <person name="Faust A.M.E."/>
            <person name="Altorfer M."/>
            <person name="Dessus-Babus S."/>
            <person name="Burckhardt D."/>
            <person name="Oertli M."/>
            <person name="Naumann U."/>
            <person name="Petersen F."/>
            <person name="Wong J."/>
        </authorList>
    </citation>
    <scope>NUCLEOTIDE SEQUENCE</scope>
    <source>
        <strain evidence="2">GSM-AAB239-AS_SAM_17_03QT</strain>
    </source>
</reference>
<organism evidence="2 3">
    <name type="scientific">Iris pallida</name>
    <name type="common">Sweet iris</name>
    <dbReference type="NCBI Taxonomy" id="29817"/>
    <lineage>
        <taxon>Eukaryota</taxon>
        <taxon>Viridiplantae</taxon>
        <taxon>Streptophyta</taxon>
        <taxon>Embryophyta</taxon>
        <taxon>Tracheophyta</taxon>
        <taxon>Spermatophyta</taxon>
        <taxon>Magnoliopsida</taxon>
        <taxon>Liliopsida</taxon>
        <taxon>Asparagales</taxon>
        <taxon>Iridaceae</taxon>
        <taxon>Iridoideae</taxon>
        <taxon>Irideae</taxon>
        <taxon>Iris</taxon>
    </lineage>
</organism>
<protein>
    <submittedName>
        <fullName evidence="2">Uncharacterized protein</fullName>
    </submittedName>
</protein>
<evidence type="ECO:0000313" key="2">
    <source>
        <dbReference type="EMBL" id="KAJ6810360.1"/>
    </source>
</evidence>
<dbReference type="AlphaFoldDB" id="A0AAX6F1R9"/>
<dbReference type="Proteomes" id="UP001140949">
    <property type="component" value="Unassembled WGS sequence"/>
</dbReference>
<accession>A0AAX6F1R9</accession>
<feature type="compositionally biased region" description="Basic and acidic residues" evidence="1">
    <location>
        <begin position="40"/>
        <end position="63"/>
    </location>
</feature>
<reference evidence="2" key="2">
    <citation type="submission" date="2023-04" db="EMBL/GenBank/DDBJ databases">
        <authorList>
            <person name="Bruccoleri R.E."/>
            <person name="Oakeley E.J."/>
            <person name="Faust A.-M."/>
            <person name="Dessus-Babus S."/>
            <person name="Altorfer M."/>
            <person name="Burckhardt D."/>
            <person name="Oertli M."/>
            <person name="Naumann U."/>
            <person name="Petersen F."/>
            <person name="Wong J."/>
        </authorList>
    </citation>
    <scope>NUCLEOTIDE SEQUENCE</scope>
    <source>
        <strain evidence="2">GSM-AAB239-AS_SAM_17_03QT</strain>
        <tissue evidence="2">Leaf</tissue>
    </source>
</reference>
<comment type="caution">
    <text evidence="2">The sequence shown here is derived from an EMBL/GenBank/DDBJ whole genome shotgun (WGS) entry which is preliminary data.</text>
</comment>
<name>A0AAX6F1R9_IRIPA</name>
<dbReference type="EMBL" id="JANAVB010032616">
    <property type="protein sequence ID" value="KAJ6810360.1"/>
    <property type="molecule type" value="Genomic_DNA"/>
</dbReference>
<gene>
    <name evidence="2" type="ORF">M6B38_159070</name>
</gene>
<evidence type="ECO:0000256" key="1">
    <source>
        <dbReference type="SAM" id="MobiDB-lite"/>
    </source>
</evidence>
<keyword evidence="3" id="KW-1185">Reference proteome</keyword>
<feature type="region of interest" description="Disordered" evidence="1">
    <location>
        <begin position="19"/>
        <end position="63"/>
    </location>
</feature>
<sequence>MLTQARWRISVRTVRGRVRRQTSGLGLPTDLGTGRRSHRRGGERGGRSTHRGGDAEGKWRWWW</sequence>
<evidence type="ECO:0000313" key="3">
    <source>
        <dbReference type="Proteomes" id="UP001140949"/>
    </source>
</evidence>